<comment type="caution">
    <text evidence="1">The sequence shown here is derived from an EMBL/GenBank/DDBJ whole genome shotgun (WGS) entry which is preliminary data.</text>
</comment>
<dbReference type="EMBL" id="QGQD01000051">
    <property type="protein sequence ID" value="TLD00680.1"/>
    <property type="molecule type" value="Genomic_DNA"/>
</dbReference>
<dbReference type="RefSeq" id="WP_027296281.1">
    <property type="nucleotide sequence ID" value="NZ_CABMJZ010000022.1"/>
</dbReference>
<dbReference type="STRING" id="180332.GCA_000797495_05053"/>
<protein>
    <submittedName>
        <fullName evidence="1">Uncharacterized protein</fullName>
    </submittedName>
</protein>
<dbReference type="AlphaFoldDB" id="A0A4U8Q6Z5"/>
<reference evidence="1 2" key="1">
    <citation type="journal article" date="2019" name="Anaerobe">
        <title>Detection of Robinsoniella peoriensis in multiple bone samples of a trauma patient.</title>
        <authorList>
            <person name="Schrottner P."/>
            <person name="Hartwich K."/>
            <person name="Bunk B."/>
            <person name="Schober I."/>
            <person name="Helbig S."/>
            <person name="Rudolph W.W."/>
            <person name="Gunzer F."/>
        </authorList>
    </citation>
    <scope>NUCLEOTIDE SEQUENCE [LARGE SCALE GENOMIC DNA]</scope>
    <source>
        <strain evidence="1 2">DSM 106044</strain>
    </source>
</reference>
<dbReference type="Proteomes" id="UP000306509">
    <property type="component" value="Unassembled WGS sequence"/>
</dbReference>
<evidence type="ECO:0000313" key="2">
    <source>
        <dbReference type="Proteomes" id="UP000306509"/>
    </source>
</evidence>
<accession>A0A4U8Q6Z5</accession>
<organism evidence="1 2">
    <name type="scientific">Robinsoniella peoriensis</name>
    <dbReference type="NCBI Taxonomy" id="180332"/>
    <lineage>
        <taxon>Bacteria</taxon>
        <taxon>Bacillati</taxon>
        <taxon>Bacillota</taxon>
        <taxon>Clostridia</taxon>
        <taxon>Lachnospirales</taxon>
        <taxon>Lachnospiraceae</taxon>
        <taxon>Robinsoniella</taxon>
    </lineage>
</organism>
<sequence length="113" mass="13364">MIIHELGRENDRVIVILHDEEHTDWDNSDILKKCAGSYHLVMLSLGENESEDVLFQYLNDYYHNHVYAICAFQNEWRIFTILMNNKEVIYDKMVVEGKSVSSGKMIEKYICEM</sequence>
<gene>
    <name evidence="1" type="ORF">DSM106044_02512</name>
</gene>
<proteinExistence type="predicted"/>
<name>A0A4U8Q6Z5_9FIRM</name>
<evidence type="ECO:0000313" key="1">
    <source>
        <dbReference type="EMBL" id="TLD00680.1"/>
    </source>
</evidence>
<keyword evidence="2" id="KW-1185">Reference proteome</keyword>
<dbReference type="OrthoDB" id="2085487at2"/>